<gene>
    <name evidence="1" type="ORF">EGK74_08160</name>
</gene>
<accession>A0A3N4N2H1</accession>
<dbReference type="AlphaFoldDB" id="A0A3N4N2H1"/>
<organism evidence="1 2">
    <name type="scientific">Neisseria weixii</name>
    <dbReference type="NCBI Taxonomy" id="1853276"/>
    <lineage>
        <taxon>Bacteria</taxon>
        <taxon>Pseudomonadati</taxon>
        <taxon>Pseudomonadota</taxon>
        <taxon>Betaproteobacteria</taxon>
        <taxon>Neisseriales</taxon>
        <taxon>Neisseriaceae</taxon>
        <taxon>Neisseria</taxon>
    </lineage>
</organism>
<dbReference type="EMBL" id="RPFL01000020">
    <property type="protein sequence ID" value="RPD86210.1"/>
    <property type="molecule type" value="Genomic_DNA"/>
</dbReference>
<keyword evidence="2" id="KW-1185">Reference proteome</keyword>
<comment type="caution">
    <text evidence="1">The sequence shown here is derived from an EMBL/GenBank/DDBJ whole genome shotgun (WGS) entry which is preliminary data.</text>
</comment>
<dbReference type="RefSeq" id="WP_123804360.1">
    <property type="nucleotide sequence ID" value="NZ_JBHSPY010000018.1"/>
</dbReference>
<proteinExistence type="predicted"/>
<dbReference type="OrthoDB" id="8602377at2"/>
<dbReference type="Proteomes" id="UP000272412">
    <property type="component" value="Unassembled WGS sequence"/>
</dbReference>
<evidence type="ECO:0000313" key="2">
    <source>
        <dbReference type="Proteomes" id="UP000272412"/>
    </source>
</evidence>
<protein>
    <submittedName>
        <fullName evidence="1">Uncharacterized protein</fullName>
    </submittedName>
</protein>
<sequence>MTTYRELVQRVLACRHADTELGLGRAREQEGFILNVSRLLDKGGWTYRVRMDSAFNVTFAVEWDGGGFETQIRALWQTVAAIYPVHRYGDVIEVDSVRPDGYGCRIVFGDVPQ</sequence>
<reference evidence="1 2" key="1">
    <citation type="submission" date="2018-11" db="EMBL/GenBank/DDBJ databases">
        <title>Neisseria weixii sp. nov. isolated from the rectal contents of plateau pika (Ochotona cruzoniae).</title>
        <authorList>
            <person name="Zhang G."/>
        </authorList>
    </citation>
    <scope>NUCLEOTIDE SEQUENCE [LARGE SCALE GENOMIC DNA]</scope>
    <source>
        <strain evidence="1 2">10009</strain>
    </source>
</reference>
<evidence type="ECO:0000313" key="1">
    <source>
        <dbReference type="EMBL" id="RPD86210.1"/>
    </source>
</evidence>
<name>A0A3N4N2H1_9NEIS</name>